<comment type="similarity">
    <text evidence="1">Belongs to the PIGG/PIGN/PIGO family. PIGN subfamily.</text>
</comment>
<organism evidence="3 4">
    <name type="scientific">Tegillarca granosa</name>
    <name type="common">Malaysian cockle</name>
    <name type="synonym">Anadara granosa</name>
    <dbReference type="NCBI Taxonomy" id="220873"/>
    <lineage>
        <taxon>Eukaryota</taxon>
        <taxon>Metazoa</taxon>
        <taxon>Spiralia</taxon>
        <taxon>Lophotrochozoa</taxon>
        <taxon>Mollusca</taxon>
        <taxon>Bivalvia</taxon>
        <taxon>Autobranchia</taxon>
        <taxon>Pteriomorphia</taxon>
        <taxon>Arcoida</taxon>
        <taxon>Arcoidea</taxon>
        <taxon>Arcidae</taxon>
        <taxon>Tegillarca</taxon>
    </lineage>
</organism>
<dbReference type="InterPro" id="IPR017852">
    <property type="entry name" value="GPI_EtnP_transferase_1_C"/>
</dbReference>
<feature type="transmembrane region" description="Helical" evidence="1">
    <location>
        <begin position="194"/>
        <end position="213"/>
    </location>
</feature>
<feature type="transmembrane region" description="Helical" evidence="1">
    <location>
        <begin position="402"/>
        <end position="425"/>
    </location>
</feature>
<keyword evidence="1" id="KW-0256">Endoplasmic reticulum</keyword>
<dbReference type="Pfam" id="PF04987">
    <property type="entry name" value="PigN"/>
    <property type="match status" value="1"/>
</dbReference>
<dbReference type="EMBL" id="JARBDR010000917">
    <property type="protein sequence ID" value="KAJ8302630.1"/>
    <property type="molecule type" value="Genomic_DNA"/>
</dbReference>
<feature type="transmembrane region" description="Helical" evidence="1">
    <location>
        <begin position="49"/>
        <end position="69"/>
    </location>
</feature>
<evidence type="ECO:0000256" key="1">
    <source>
        <dbReference type="RuleBase" id="RU367138"/>
    </source>
</evidence>
<comment type="subcellular location">
    <subcellularLocation>
        <location evidence="1">Endoplasmic reticulum membrane</location>
        <topology evidence="1">Multi-pass membrane protein</topology>
    </subcellularLocation>
</comment>
<feature type="transmembrane region" description="Helical" evidence="1">
    <location>
        <begin position="297"/>
        <end position="316"/>
    </location>
</feature>
<protein>
    <recommendedName>
        <fullName evidence="1">GPI ethanolamine phosphate transferase 1</fullName>
        <ecNumber evidence="1">2.-.-.-</ecNumber>
    </recommendedName>
</protein>
<accession>A0ABQ9EBS8</accession>
<evidence type="ECO:0000313" key="4">
    <source>
        <dbReference type="Proteomes" id="UP001217089"/>
    </source>
</evidence>
<feature type="transmembrane region" description="Helical" evidence="1">
    <location>
        <begin position="163"/>
        <end position="188"/>
    </location>
</feature>
<keyword evidence="1" id="KW-0812">Transmembrane</keyword>
<feature type="transmembrane region" description="Helical" evidence="1">
    <location>
        <begin position="346"/>
        <end position="363"/>
    </location>
</feature>
<name>A0ABQ9EBS8_TEGGR</name>
<sequence>MVYIITKIQSLPWTNYLYCLIPVLLWMLVFLRFDILIQLWQKITTLQDLYSPIIAVILCCFGLEILVAGFFKRELLSIGLISMAIWGVISCRQHCRAKKDKVTVLGWFISCVLLAVFPLLPVVGRETNYNLVVLGGLATIYCGISTFRRLPALKTATFSCEKYVHYIQICSVVSAIFIVKSTSISISIKEGLPYLNQIFSWIILGGSVFIPMFSSTKILHRLLSIGLAFIPPYILLSISQEALFVVCLCWLLHYWLRLENLIGGPEKQKKLEDMDFDNKPDISESQRYLLLEDIRRAFYYIFFILTGFFGTGNIASINSFEPASVYCFLTVFNPFVMGALMLLKNILPLILVSCSFHAIHIITSVPTRALFLLVLIMSDFMALNFFFLVRDYGSWLEIGTSISHYIIVMCMNIFLMMLFVVSQILTSFKLFNKKHHCN</sequence>
<proteinExistence type="inferred from homology"/>
<keyword evidence="4" id="KW-1185">Reference proteome</keyword>
<dbReference type="PANTHER" id="PTHR12250:SF0">
    <property type="entry name" value="GPI ETHANOLAMINE PHOSPHATE TRANSFERASE 1"/>
    <property type="match status" value="1"/>
</dbReference>
<dbReference type="EC" id="2.-.-.-" evidence="1"/>
<dbReference type="InterPro" id="IPR007070">
    <property type="entry name" value="GPI_EtnP_transferase_1"/>
</dbReference>
<feature type="transmembrane region" description="Helical" evidence="1">
    <location>
        <begin position="15"/>
        <end position="37"/>
    </location>
</feature>
<comment type="pathway">
    <text evidence="1">Glycolipid biosynthesis; glycosylphosphatidylinositol-anchor biosynthesis.</text>
</comment>
<feature type="transmembrane region" description="Helical" evidence="1">
    <location>
        <begin position="104"/>
        <end position="123"/>
    </location>
</feature>
<evidence type="ECO:0000313" key="3">
    <source>
        <dbReference type="EMBL" id="KAJ8302630.1"/>
    </source>
</evidence>
<dbReference type="PANTHER" id="PTHR12250">
    <property type="entry name" value="PHOSPHATIDYLINOSITOL GLYCAN, CLASS N"/>
    <property type="match status" value="1"/>
</dbReference>
<keyword evidence="1" id="KW-0472">Membrane</keyword>
<feature type="transmembrane region" description="Helical" evidence="1">
    <location>
        <begin position="75"/>
        <end position="92"/>
    </location>
</feature>
<dbReference type="Proteomes" id="UP001217089">
    <property type="component" value="Unassembled WGS sequence"/>
</dbReference>
<feature type="domain" description="GPI ethanolamine phosphate transferase 1 C-terminal" evidence="2">
    <location>
        <begin position="2"/>
        <end position="394"/>
    </location>
</feature>
<keyword evidence="1" id="KW-0337">GPI-anchor biosynthesis</keyword>
<comment type="function">
    <text evidence="1">Ethanolamine phosphate transferase involved in glycosylphosphatidylinositol-anchor biosynthesis. Transfers ethanolamine phosphate to the first alpha-1,4-linked mannose of the glycosylphosphatidylinositol precursor of GPI-anchor.</text>
</comment>
<feature type="transmembrane region" description="Helical" evidence="1">
    <location>
        <begin position="233"/>
        <end position="256"/>
    </location>
</feature>
<feature type="transmembrane region" description="Helical" evidence="1">
    <location>
        <begin position="370"/>
        <end position="390"/>
    </location>
</feature>
<feature type="transmembrane region" description="Helical" evidence="1">
    <location>
        <begin position="129"/>
        <end position="151"/>
    </location>
</feature>
<keyword evidence="1" id="KW-0808">Transferase</keyword>
<keyword evidence="1" id="KW-1133">Transmembrane helix</keyword>
<evidence type="ECO:0000259" key="2">
    <source>
        <dbReference type="Pfam" id="PF04987"/>
    </source>
</evidence>
<comment type="caution">
    <text evidence="3">The sequence shown here is derived from an EMBL/GenBank/DDBJ whole genome shotgun (WGS) entry which is preliminary data.</text>
</comment>
<reference evidence="3 4" key="1">
    <citation type="submission" date="2022-12" db="EMBL/GenBank/DDBJ databases">
        <title>Chromosome-level genome of Tegillarca granosa.</title>
        <authorList>
            <person name="Kim J."/>
        </authorList>
    </citation>
    <scope>NUCLEOTIDE SEQUENCE [LARGE SCALE GENOMIC DNA]</scope>
    <source>
        <strain evidence="3">Teg-2019</strain>
        <tissue evidence="3">Adductor muscle</tissue>
    </source>
</reference>
<gene>
    <name evidence="3" type="ORF">KUTeg_019026</name>
</gene>